<comment type="caution">
    <text evidence="3">The sequence shown here is derived from an EMBL/GenBank/DDBJ whole genome shotgun (WGS) entry which is preliminary data.</text>
</comment>
<feature type="region of interest" description="Disordered" evidence="1">
    <location>
        <begin position="87"/>
        <end position="131"/>
    </location>
</feature>
<organism evidence="3 4">
    <name type="scientific">Puccinia striiformis f. sp. tritici PST-78</name>
    <dbReference type="NCBI Taxonomy" id="1165861"/>
    <lineage>
        <taxon>Eukaryota</taxon>
        <taxon>Fungi</taxon>
        <taxon>Dikarya</taxon>
        <taxon>Basidiomycota</taxon>
        <taxon>Pucciniomycotina</taxon>
        <taxon>Pucciniomycetes</taxon>
        <taxon>Pucciniales</taxon>
        <taxon>Pucciniaceae</taxon>
        <taxon>Puccinia</taxon>
    </lineage>
</organism>
<reference evidence="4" key="1">
    <citation type="submission" date="2014-03" db="EMBL/GenBank/DDBJ databases">
        <title>The Genome Sequence of Puccinia striiformis f. sp. tritici PST-78.</title>
        <authorList>
            <consortium name="The Broad Institute Genome Sequencing Platform"/>
            <person name="Cuomo C."/>
            <person name="Hulbert S."/>
            <person name="Chen X."/>
            <person name="Walker B."/>
            <person name="Young S.K."/>
            <person name="Zeng Q."/>
            <person name="Gargeya S."/>
            <person name="Fitzgerald M."/>
            <person name="Haas B."/>
            <person name="Abouelleil A."/>
            <person name="Alvarado L."/>
            <person name="Arachchi H.M."/>
            <person name="Berlin A.M."/>
            <person name="Chapman S.B."/>
            <person name="Goldberg J."/>
            <person name="Griggs A."/>
            <person name="Gujja S."/>
            <person name="Hansen M."/>
            <person name="Howarth C."/>
            <person name="Imamovic A."/>
            <person name="Larimer J."/>
            <person name="McCowan C."/>
            <person name="Montmayeur A."/>
            <person name="Murphy C."/>
            <person name="Neiman D."/>
            <person name="Pearson M."/>
            <person name="Priest M."/>
            <person name="Roberts A."/>
            <person name="Saif S."/>
            <person name="Shea T."/>
            <person name="Sisk P."/>
            <person name="Sykes S."/>
            <person name="Wortman J."/>
            <person name="Nusbaum C."/>
            <person name="Birren B."/>
        </authorList>
    </citation>
    <scope>NUCLEOTIDE SEQUENCE [LARGE SCALE GENOMIC DNA]</scope>
    <source>
        <strain evidence="4">race PST-78</strain>
    </source>
</reference>
<accession>A0A0L0V6Y0</accession>
<feature type="region of interest" description="Disordered" evidence="1">
    <location>
        <begin position="1"/>
        <end position="37"/>
    </location>
</feature>
<dbReference type="Proteomes" id="UP000054564">
    <property type="component" value="Unassembled WGS sequence"/>
</dbReference>
<feature type="domain" description="No apical meristem-associated C-terminal" evidence="2">
    <location>
        <begin position="227"/>
        <end position="358"/>
    </location>
</feature>
<dbReference type="Pfam" id="PF14303">
    <property type="entry name" value="NAM-associated"/>
    <property type="match status" value="1"/>
</dbReference>
<dbReference type="OrthoDB" id="2506920at2759"/>
<dbReference type="AlphaFoldDB" id="A0A0L0V6Y0"/>
<proteinExistence type="predicted"/>
<name>A0A0L0V6Y0_9BASI</name>
<protein>
    <recommendedName>
        <fullName evidence="2">No apical meristem-associated C-terminal domain-containing protein</fullName>
    </recommendedName>
</protein>
<evidence type="ECO:0000259" key="2">
    <source>
        <dbReference type="Pfam" id="PF14303"/>
    </source>
</evidence>
<sequence>MPDLRASPADSLNRPRDPNLASHADFRGPADSLPNSLNRSRVAQTRQIPRNLASLLQPDKPAIRRHVCFSIQACLIAVRSISISNPKTRLRQKKNKKEGTSGKSLNTEQKNKKEESDSLESKPKQTKGANWRVEEDEALCKSWLNTSKDATTGTDQNKSRFWQRIHEMFLDLMEEKPLEDRWYHVSHQVSKYCGCLVQVKRRARSGSNQIDFALEAKALFRQDNGNKQFGLDHCWALLHCHQKWLEYLNEAALGGKSKSKKVSRGSSPDPSTADVLSSGQPQESEIEVSGRPEGCKAAKKRKNDEINISELIKSQKEMLELSRKKQESFESFADHMVMGRKLTGMDEEALEYFKEKRKLAWERLKKKKID</sequence>
<feature type="compositionally biased region" description="Polar residues" evidence="1">
    <location>
        <begin position="268"/>
        <end position="283"/>
    </location>
</feature>
<evidence type="ECO:0000313" key="3">
    <source>
        <dbReference type="EMBL" id="KNE95023.1"/>
    </source>
</evidence>
<keyword evidence="4" id="KW-1185">Reference proteome</keyword>
<feature type="region of interest" description="Disordered" evidence="1">
    <location>
        <begin position="257"/>
        <end position="300"/>
    </location>
</feature>
<gene>
    <name evidence="3" type="ORF">PSTG_11620</name>
</gene>
<evidence type="ECO:0000256" key="1">
    <source>
        <dbReference type="SAM" id="MobiDB-lite"/>
    </source>
</evidence>
<dbReference type="PANTHER" id="PTHR45125">
    <property type="entry name" value="F21J9.4-RELATED"/>
    <property type="match status" value="1"/>
</dbReference>
<feature type="compositionally biased region" description="Basic and acidic residues" evidence="1">
    <location>
        <begin position="109"/>
        <end position="123"/>
    </location>
</feature>
<dbReference type="EMBL" id="AJIL01000104">
    <property type="protein sequence ID" value="KNE95023.1"/>
    <property type="molecule type" value="Genomic_DNA"/>
</dbReference>
<dbReference type="STRING" id="1165861.A0A0L0V6Y0"/>
<dbReference type="InterPro" id="IPR029466">
    <property type="entry name" value="NAM-associated_C"/>
</dbReference>
<dbReference type="PANTHER" id="PTHR45125:SF3">
    <property type="entry name" value="NO-APICAL-MERISTEM-ASSOCIATED CARBOXY-TERMINAL DOMAIN PROTEIN"/>
    <property type="match status" value="1"/>
</dbReference>
<evidence type="ECO:0000313" key="4">
    <source>
        <dbReference type="Proteomes" id="UP000054564"/>
    </source>
</evidence>